<keyword evidence="2" id="KW-0238">DNA-binding</keyword>
<feature type="domain" description="HTH hxlR-type" evidence="4">
    <location>
        <begin position="27"/>
        <end position="125"/>
    </location>
</feature>
<dbReference type="RefSeq" id="WP_285606849.1">
    <property type="nucleotide sequence ID" value="NZ_BSSD01000001.1"/>
</dbReference>
<dbReference type="InterPro" id="IPR002577">
    <property type="entry name" value="HTH_HxlR"/>
</dbReference>
<dbReference type="EMBL" id="BSSD01000001">
    <property type="protein sequence ID" value="GLW89518.1"/>
    <property type="molecule type" value="Genomic_DNA"/>
</dbReference>
<gene>
    <name evidence="5" type="ORF">Aglo03_03340</name>
</gene>
<dbReference type="Pfam" id="PF01638">
    <property type="entry name" value="HxlR"/>
    <property type="match status" value="1"/>
</dbReference>
<protein>
    <recommendedName>
        <fullName evidence="4">HTH hxlR-type domain-containing protein</fullName>
    </recommendedName>
</protein>
<dbReference type="InterPro" id="IPR036388">
    <property type="entry name" value="WH-like_DNA-bd_sf"/>
</dbReference>
<organism evidence="5 6">
    <name type="scientific">Actinokineospora globicatena</name>
    <dbReference type="NCBI Taxonomy" id="103729"/>
    <lineage>
        <taxon>Bacteria</taxon>
        <taxon>Bacillati</taxon>
        <taxon>Actinomycetota</taxon>
        <taxon>Actinomycetes</taxon>
        <taxon>Pseudonocardiales</taxon>
        <taxon>Pseudonocardiaceae</taxon>
        <taxon>Actinokineospora</taxon>
    </lineage>
</organism>
<dbReference type="InterPro" id="IPR036390">
    <property type="entry name" value="WH_DNA-bd_sf"/>
</dbReference>
<dbReference type="Gene3D" id="1.10.10.10">
    <property type="entry name" value="Winged helix-like DNA-binding domain superfamily/Winged helix DNA-binding domain"/>
    <property type="match status" value="1"/>
</dbReference>
<evidence type="ECO:0000313" key="6">
    <source>
        <dbReference type="Proteomes" id="UP001165042"/>
    </source>
</evidence>
<evidence type="ECO:0000256" key="1">
    <source>
        <dbReference type="ARBA" id="ARBA00023015"/>
    </source>
</evidence>
<dbReference type="PANTHER" id="PTHR33204:SF39">
    <property type="entry name" value="TRANSCRIPTIONAL REGULATORY PROTEIN"/>
    <property type="match status" value="1"/>
</dbReference>
<keyword evidence="6" id="KW-1185">Reference proteome</keyword>
<dbReference type="AlphaFoldDB" id="A0A9W6QJX1"/>
<proteinExistence type="predicted"/>
<dbReference type="SUPFAM" id="SSF46785">
    <property type="entry name" value="Winged helix' DNA-binding domain"/>
    <property type="match status" value="1"/>
</dbReference>
<evidence type="ECO:0000256" key="2">
    <source>
        <dbReference type="ARBA" id="ARBA00023125"/>
    </source>
</evidence>
<dbReference type="PROSITE" id="PS51118">
    <property type="entry name" value="HTH_HXLR"/>
    <property type="match status" value="1"/>
</dbReference>
<dbReference type="GO" id="GO:0003677">
    <property type="term" value="F:DNA binding"/>
    <property type="evidence" value="ECO:0007669"/>
    <property type="project" value="UniProtKB-KW"/>
</dbReference>
<name>A0A9W6QJX1_9PSEU</name>
<dbReference type="PANTHER" id="PTHR33204">
    <property type="entry name" value="TRANSCRIPTIONAL REGULATOR, MARR FAMILY"/>
    <property type="match status" value="1"/>
</dbReference>
<keyword evidence="3" id="KW-0804">Transcription</keyword>
<evidence type="ECO:0000259" key="4">
    <source>
        <dbReference type="PROSITE" id="PS51118"/>
    </source>
</evidence>
<comment type="caution">
    <text evidence="5">The sequence shown here is derived from an EMBL/GenBank/DDBJ whole genome shotgun (WGS) entry which is preliminary data.</text>
</comment>
<evidence type="ECO:0000256" key="3">
    <source>
        <dbReference type="ARBA" id="ARBA00023163"/>
    </source>
</evidence>
<sequence>MPAPTAVPTVLAADLALPVTGADRAACPTTDVLRRVGDKWSVLVLVLLGRAPRRFSELQRAVEDISQRMLTRTLRSLEHDGLVSRTVFPTVPATVEYALTELGKSLLVPLSALADWSAVHGPAIQAARRAQG</sequence>
<accession>A0A9W6QJX1</accession>
<reference evidence="5" key="1">
    <citation type="submission" date="2023-02" db="EMBL/GenBank/DDBJ databases">
        <title>Actinokineospora globicatena NBRC 15670.</title>
        <authorList>
            <person name="Ichikawa N."/>
            <person name="Sato H."/>
            <person name="Tonouchi N."/>
        </authorList>
    </citation>
    <scope>NUCLEOTIDE SEQUENCE</scope>
    <source>
        <strain evidence="5">NBRC 15670</strain>
    </source>
</reference>
<evidence type="ECO:0000313" key="5">
    <source>
        <dbReference type="EMBL" id="GLW89518.1"/>
    </source>
</evidence>
<keyword evidence="1" id="KW-0805">Transcription regulation</keyword>
<dbReference type="Proteomes" id="UP001165042">
    <property type="component" value="Unassembled WGS sequence"/>
</dbReference>